<accession>A0A1G7KAS2</accession>
<dbReference type="PROSITE" id="PS51257">
    <property type="entry name" value="PROKAR_LIPOPROTEIN"/>
    <property type="match status" value="1"/>
</dbReference>
<dbReference type="STRING" id="670482.SAMN04488542_10979"/>
<dbReference type="OrthoDB" id="2663077at2"/>
<feature type="transmembrane region" description="Helical" evidence="1">
    <location>
        <begin position="12"/>
        <end position="31"/>
    </location>
</feature>
<dbReference type="EMBL" id="FNBG01000009">
    <property type="protein sequence ID" value="SDF34418.1"/>
    <property type="molecule type" value="Genomic_DNA"/>
</dbReference>
<dbReference type="RefSeq" id="WP_091229111.1">
    <property type="nucleotide sequence ID" value="NZ_FNBG01000009.1"/>
</dbReference>
<evidence type="ECO:0000313" key="3">
    <source>
        <dbReference type="Proteomes" id="UP000198972"/>
    </source>
</evidence>
<keyword evidence="1" id="KW-0472">Membrane</keyword>
<proteinExistence type="predicted"/>
<organism evidence="2 3">
    <name type="scientific">Fontibacillus panacisegetis</name>
    <dbReference type="NCBI Taxonomy" id="670482"/>
    <lineage>
        <taxon>Bacteria</taxon>
        <taxon>Bacillati</taxon>
        <taxon>Bacillota</taxon>
        <taxon>Bacilli</taxon>
        <taxon>Bacillales</taxon>
        <taxon>Paenibacillaceae</taxon>
        <taxon>Fontibacillus</taxon>
    </lineage>
</organism>
<keyword evidence="1" id="KW-0812">Transmembrane</keyword>
<protein>
    <submittedName>
        <fullName evidence="2">Uncharacterized protein</fullName>
    </submittedName>
</protein>
<reference evidence="2 3" key="1">
    <citation type="submission" date="2016-10" db="EMBL/GenBank/DDBJ databases">
        <authorList>
            <person name="de Groot N.N."/>
        </authorList>
    </citation>
    <scope>NUCLEOTIDE SEQUENCE [LARGE SCALE GENOMIC DNA]</scope>
    <source>
        <strain evidence="2 3">DSM 28129</strain>
    </source>
</reference>
<keyword evidence="3" id="KW-1185">Reference proteome</keyword>
<dbReference type="Proteomes" id="UP000198972">
    <property type="component" value="Unassembled WGS sequence"/>
</dbReference>
<keyword evidence="1" id="KW-1133">Transmembrane helix</keyword>
<dbReference type="AlphaFoldDB" id="A0A1G7KAS2"/>
<name>A0A1G7KAS2_9BACL</name>
<gene>
    <name evidence="2" type="ORF">SAMN04488542_10979</name>
</gene>
<evidence type="ECO:0000313" key="2">
    <source>
        <dbReference type="EMBL" id="SDF34418.1"/>
    </source>
</evidence>
<sequence>MVPEKFIQTGVLKLYGYNILCALVFIVLLAGCTPNEKSEFSTNAEQAVESNNIDSHRDKLTVIAPADLGDIPTALEEMQSKVKLYKQAVESDSVQEATKLVGELAGFMKAVEEELKVKDSAAFEILHTDLESLITGTLTEPWDKGLLIQLDYKLYQGLRDMREAWDTK</sequence>
<evidence type="ECO:0000256" key="1">
    <source>
        <dbReference type="SAM" id="Phobius"/>
    </source>
</evidence>